<reference evidence="8 9" key="1">
    <citation type="submission" date="2024-09" db="EMBL/GenBank/DDBJ databases">
        <authorList>
            <person name="Sun Q."/>
            <person name="Mori K."/>
        </authorList>
    </citation>
    <scope>NUCLEOTIDE SEQUENCE [LARGE SCALE GENOMIC DNA]</scope>
    <source>
        <strain evidence="8 9">CCM 4839</strain>
    </source>
</reference>
<accession>A0ABV6J444</accession>
<evidence type="ECO:0000313" key="9">
    <source>
        <dbReference type="Proteomes" id="UP001589818"/>
    </source>
</evidence>
<dbReference type="Pfam" id="PF01547">
    <property type="entry name" value="SBP_bac_1"/>
    <property type="match status" value="1"/>
</dbReference>
<dbReference type="InterPro" id="IPR050490">
    <property type="entry name" value="Bact_solute-bd_prot1"/>
</dbReference>
<evidence type="ECO:0000256" key="6">
    <source>
        <dbReference type="SAM" id="MobiDB-lite"/>
    </source>
</evidence>
<keyword evidence="1" id="KW-1003">Cell membrane</keyword>
<keyword evidence="3" id="KW-0472">Membrane</keyword>
<dbReference type="PROSITE" id="PS51257">
    <property type="entry name" value="PROKAR_LIPOPROTEIN"/>
    <property type="match status" value="1"/>
</dbReference>
<dbReference type="PANTHER" id="PTHR43649">
    <property type="entry name" value="ARABINOSE-BINDING PROTEIN-RELATED"/>
    <property type="match status" value="1"/>
</dbReference>
<keyword evidence="4" id="KW-0564">Palmitate</keyword>
<dbReference type="Gene3D" id="3.40.190.10">
    <property type="entry name" value="Periplasmic binding protein-like II"/>
    <property type="match status" value="3"/>
</dbReference>
<evidence type="ECO:0000313" key="8">
    <source>
        <dbReference type="EMBL" id="MFC0390322.1"/>
    </source>
</evidence>
<evidence type="ECO:0000256" key="1">
    <source>
        <dbReference type="ARBA" id="ARBA00022475"/>
    </source>
</evidence>
<dbReference type="InterPro" id="IPR006059">
    <property type="entry name" value="SBP"/>
</dbReference>
<keyword evidence="9" id="KW-1185">Reference proteome</keyword>
<evidence type="ECO:0000256" key="5">
    <source>
        <dbReference type="ARBA" id="ARBA00023288"/>
    </source>
</evidence>
<evidence type="ECO:0000256" key="3">
    <source>
        <dbReference type="ARBA" id="ARBA00023136"/>
    </source>
</evidence>
<feature type="region of interest" description="Disordered" evidence="6">
    <location>
        <begin position="24"/>
        <end position="52"/>
    </location>
</feature>
<dbReference type="EMBL" id="JBHLVF010000006">
    <property type="protein sequence ID" value="MFC0390322.1"/>
    <property type="molecule type" value="Genomic_DNA"/>
</dbReference>
<proteinExistence type="predicted"/>
<evidence type="ECO:0000256" key="7">
    <source>
        <dbReference type="SAM" id="SignalP"/>
    </source>
</evidence>
<comment type="caution">
    <text evidence="8">The sequence shown here is derived from an EMBL/GenBank/DDBJ whole genome shotgun (WGS) entry which is preliminary data.</text>
</comment>
<gene>
    <name evidence="8" type="ORF">ACFFJ8_02915</name>
</gene>
<feature type="signal peptide" evidence="7">
    <location>
        <begin position="1"/>
        <end position="20"/>
    </location>
</feature>
<dbReference type="RefSeq" id="WP_204819213.1">
    <property type="nucleotide sequence ID" value="NZ_JANHOF010000003.1"/>
</dbReference>
<evidence type="ECO:0000256" key="4">
    <source>
        <dbReference type="ARBA" id="ARBA00023139"/>
    </source>
</evidence>
<dbReference type="SUPFAM" id="SSF53850">
    <property type="entry name" value="Periplasmic binding protein-like II"/>
    <property type="match status" value="1"/>
</dbReference>
<organism evidence="8 9">
    <name type="scientific">Paenibacillus mendelii</name>
    <dbReference type="NCBI Taxonomy" id="206163"/>
    <lineage>
        <taxon>Bacteria</taxon>
        <taxon>Bacillati</taxon>
        <taxon>Bacillota</taxon>
        <taxon>Bacilli</taxon>
        <taxon>Bacillales</taxon>
        <taxon>Paenibacillaceae</taxon>
        <taxon>Paenibacillus</taxon>
    </lineage>
</organism>
<keyword evidence="5" id="KW-0449">Lipoprotein</keyword>
<feature type="chain" id="PRO_5046044459" evidence="7">
    <location>
        <begin position="21"/>
        <end position="559"/>
    </location>
</feature>
<name>A0ABV6J444_9BACL</name>
<protein>
    <submittedName>
        <fullName evidence="8">Extracellular solute-binding protein</fullName>
    </submittedName>
</protein>
<evidence type="ECO:0000256" key="2">
    <source>
        <dbReference type="ARBA" id="ARBA00022729"/>
    </source>
</evidence>
<keyword evidence="2 7" id="KW-0732">Signal</keyword>
<sequence>MKTGKLTLAIVIMLSMVLTACGNNDKPQEPSKESGGNAGSAAVSDPNPEPFGKYEKTVEVHAAVASEPNWKFPEGDSFENNAWTRGYEQELGIKVVYDWTTNEGSYFNKMNVAITSGDLPDVFVVNGAQLRLLAEADQLADLTEVYEKYAAPFTKELIEGDGGLGLKAASHGGKLVGLPKSGSTIYELPMVWLRTDWMKKLNLQEPKTMQDVLAIAEAFKNGDPDGNGKPDTFGLPITKDLYGGMASLTGFANSYHAYPQMWVKDKDGKAVYGSTQPEMKATLQQLADMYKKGLIDPEFGVKDAEKVTDDFVNSKFGLTFGANWNPLNFIDLKTKNPDSDWKAVPIVSSDDQTALGSIGFPATQFTVVRKGFEHPEAVVKMLNFYQEKRYGKTKDESVYNPNDAKGNQTHVYTSALVKSDKANEMTISDLKNLAEAVTKQDKSILTDYIPEYEKMIKFKDGDLSGWASTRQGGPEDSGFSILIKAYDSSSYVANLFGGQTETMSAKWSTLDKLEKETFTKIILGYSDISAFDEFVEKWNALGGKKITEEVNRDLSAQQE</sequence>
<dbReference type="Proteomes" id="UP001589818">
    <property type="component" value="Unassembled WGS sequence"/>
</dbReference>
<dbReference type="CDD" id="cd13580">
    <property type="entry name" value="PBP2_AlgQ_like_1"/>
    <property type="match status" value="1"/>
</dbReference>
<dbReference type="PANTHER" id="PTHR43649:SF33">
    <property type="entry name" value="POLYGALACTURONAN_RHAMNOGALACTURONAN-BINDING PROTEIN YTCQ"/>
    <property type="match status" value="1"/>
</dbReference>